<dbReference type="AlphaFoldDB" id="A0A3N4JQX4"/>
<dbReference type="InterPro" id="IPR036770">
    <property type="entry name" value="Ankyrin_rpt-contain_sf"/>
</dbReference>
<organism evidence="1 2">
    <name type="scientific">Choiromyces venosus 120613-1</name>
    <dbReference type="NCBI Taxonomy" id="1336337"/>
    <lineage>
        <taxon>Eukaryota</taxon>
        <taxon>Fungi</taxon>
        <taxon>Dikarya</taxon>
        <taxon>Ascomycota</taxon>
        <taxon>Pezizomycotina</taxon>
        <taxon>Pezizomycetes</taxon>
        <taxon>Pezizales</taxon>
        <taxon>Tuberaceae</taxon>
        <taxon>Choiromyces</taxon>
    </lineage>
</organism>
<protein>
    <submittedName>
        <fullName evidence="1">Uncharacterized protein</fullName>
    </submittedName>
</protein>
<reference evidence="1 2" key="1">
    <citation type="journal article" date="2018" name="Nat. Ecol. Evol.">
        <title>Pezizomycetes genomes reveal the molecular basis of ectomycorrhizal truffle lifestyle.</title>
        <authorList>
            <person name="Murat C."/>
            <person name="Payen T."/>
            <person name="Noel B."/>
            <person name="Kuo A."/>
            <person name="Morin E."/>
            <person name="Chen J."/>
            <person name="Kohler A."/>
            <person name="Krizsan K."/>
            <person name="Balestrini R."/>
            <person name="Da Silva C."/>
            <person name="Montanini B."/>
            <person name="Hainaut M."/>
            <person name="Levati E."/>
            <person name="Barry K.W."/>
            <person name="Belfiori B."/>
            <person name="Cichocki N."/>
            <person name="Clum A."/>
            <person name="Dockter R.B."/>
            <person name="Fauchery L."/>
            <person name="Guy J."/>
            <person name="Iotti M."/>
            <person name="Le Tacon F."/>
            <person name="Lindquist E.A."/>
            <person name="Lipzen A."/>
            <person name="Malagnac F."/>
            <person name="Mello A."/>
            <person name="Molinier V."/>
            <person name="Miyauchi S."/>
            <person name="Poulain J."/>
            <person name="Riccioni C."/>
            <person name="Rubini A."/>
            <person name="Sitrit Y."/>
            <person name="Splivallo R."/>
            <person name="Traeger S."/>
            <person name="Wang M."/>
            <person name="Zifcakova L."/>
            <person name="Wipf D."/>
            <person name="Zambonelli A."/>
            <person name="Paolocci F."/>
            <person name="Nowrousian M."/>
            <person name="Ottonello S."/>
            <person name="Baldrian P."/>
            <person name="Spatafora J.W."/>
            <person name="Henrissat B."/>
            <person name="Nagy L.G."/>
            <person name="Aury J.M."/>
            <person name="Wincker P."/>
            <person name="Grigoriev I.V."/>
            <person name="Bonfante P."/>
            <person name="Martin F.M."/>
        </authorList>
    </citation>
    <scope>NUCLEOTIDE SEQUENCE [LARGE SCALE GENOMIC DNA]</scope>
    <source>
        <strain evidence="1 2">120613-1</strain>
    </source>
</reference>
<dbReference type="Gene3D" id="1.25.40.20">
    <property type="entry name" value="Ankyrin repeat-containing domain"/>
    <property type="match status" value="1"/>
</dbReference>
<dbReference type="EMBL" id="ML120395">
    <property type="protein sequence ID" value="RPA98550.1"/>
    <property type="molecule type" value="Genomic_DNA"/>
</dbReference>
<accession>A0A3N4JQX4</accession>
<proteinExistence type="predicted"/>
<gene>
    <name evidence="1" type="ORF">L873DRAFT_1687318</name>
</gene>
<name>A0A3N4JQX4_9PEZI</name>
<evidence type="ECO:0000313" key="1">
    <source>
        <dbReference type="EMBL" id="RPA98550.1"/>
    </source>
</evidence>
<sequence length="81" mass="8937">TVKLLLQCGDVNLDSADNDDRIPLSYATTSASLKEGILKQLPERRDIIPDLSDNKGCTPLSYAVEWGREDAVKLLLQMTGF</sequence>
<dbReference type="STRING" id="1336337.A0A3N4JQX4"/>
<dbReference type="SUPFAM" id="SSF48403">
    <property type="entry name" value="Ankyrin repeat"/>
    <property type="match status" value="1"/>
</dbReference>
<dbReference type="InterPro" id="IPR002110">
    <property type="entry name" value="Ankyrin_rpt"/>
</dbReference>
<dbReference type="Pfam" id="PF12796">
    <property type="entry name" value="Ank_2"/>
    <property type="match status" value="1"/>
</dbReference>
<dbReference type="OrthoDB" id="20872at2759"/>
<evidence type="ECO:0000313" key="2">
    <source>
        <dbReference type="Proteomes" id="UP000276215"/>
    </source>
</evidence>
<dbReference type="Proteomes" id="UP000276215">
    <property type="component" value="Unassembled WGS sequence"/>
</dbReference>
<feature type="non-terminal residue" evidence="1">
    <location>
        <position position="1"/>
    </location>
</feature>
<keyword evidence="2" id="KW-1185">Reference proteome</keyword>